<dbReference type="VEuPathDB" id="MicrosporidiaDB:CWI38_0236p0040"/>
<feature type="transmembrane region" description="Helical" evidence="1">
    <location>
        <begin position="43"/>
        <end position="60"/>
    </location>
</feature>
<dbReference type="AlphaFoldDB" id="A0A4Q9KZK2"/>
<dbReference type="OrthoDB" id="2191630at2759"/>
<comment type="caution">
    <text evidence="2">The sequence shown here is derived from an EMBL/GenBank/DDBJ whole genome shotgun (WGS) entry which is preliminary data.</text>
</comment>
<keyword evidence="1" id="KW-0472">Membrane</keyword>
<dbReference type="VEuPathDB" id="MicrosporidiaDB:CWI37_1092p0010"/>
<dbReference type="EMBL" id="PITJ01001092">
    <property type="protein sequence ID" value="TBU00166.1"/>
    <property type="molecule type" value="Genomic_DNA"/>
</dbReference>
<feature type="transmembrane region" description="Helical" evidence="1">
    <location>
        <begin position="66"/>
        <end position="84"/>
    </location>
</feature>
<evidence type="ECO:0000313" key="5">
    <source>
        <dbReference type="Proteomes" id="UP000292362"/>
    </source>
</evidence>
<protein>
    <submittedName>
        <fullName evidence="2">Uncharacterized protein</fullName>
    </submittedName>
</protein>
<organism evidence="2 5">
    <name type="scientific">Hamiltosporidium tvaerminnensis</name>
    <dbReference type="NCBI Taxonomy" id="1176355"/>
    <lineage>
        <taxon>Eukaryota</taxon>
        <taxon>Fungi</taxon>
        <taxon>Fungi incertae sedis</taxon>
        <taxon>Microsporidia</taxon>
        <taxon>Dubosqiidae</taxon>
        <taxon>Hamiltosporidium</taxon>
    </lineage>
</organism>
<dbReference type="Proteomes" id="UP000292282">
    <property type="component" value="Unassembled WGS sequence"/>
</dbReference>
<keyword evidence="1" id="KW-1133">Transmembrane helix</keyword>
<sequence>MRHKKGLLTKWLLLISISRFIIIIKEIYDNYNTKPTIENKRTLFIFLSFILGLTRIISIRKITHSYVYLTITLSFLFEGFLYIFERFKESVGVIRVSLEILIALFSFFWMIFLYPYYLVDSNNFIEEKTD</sequence>
<name>A0A4Q9KZK2_9MICR</name>
<evidence type="ECO:0000313" key="3">
    <source>
        <dbReference type="EMBL" id="TBU18617.1"/>
    </source>
</evidence>
<gene>
    <name evidence="2" type="ORF">CWI37_1092p0010</name>
    <name evidence="3" type="ORF">CWI38_0236p0040</name>
</gene>
<evidence type="ECO:0000313" key="2">
    <source>
        <dbReference type="EMBL" id="TBU00166.1"/>
    </source>
</evidence>
<evidence type="ECO:0000256" key="1">
    <source>
        <dbReference type="SAM" id="Phobius"/>
    </source>
</evidence>
<proteinExistence type="predicted"/>
<evidence type="ECO:0000313" key="4">
    <source>
        <dbReference type="Proteomes" id="UP000292282"/>
    </source>
</evidence>
<dbReference type="Proteomes" id="UP000292362">
    <property type="component" value="Unassembled WGS sequence"/>
</dbReference>
<keyword evidence="1" id="KW-0812">Transmembrane</keyword>
<keyword evidence="4" id="KW-1185">Reference proteome</keyword>
<accession>A0A4Q9KZK2</accession>
<feature type="transmembrane region" description="Helical" evidence="1">
    <location>
        <begin position="96"/>
        <end position="117"/>
    </location>
</feature>
<dbReference type="EMBL" id="PITK01000236">
    <property type="protein sequence ID" value="TBU18617.1"/>
    <property type="molecule type" value="Genomic_DNA"/>
</dbReference>
<reference evidence="4 5" key="1">
    <citation type="submission" date="2017-12" db="EMBL/GenBank/DDBJ databases">
        <authorList>
            <person name="Pombert J.-F."/>
            <person name="Haag K.L."/>
            <person name="Ebert D."/>
        </authorList>
    </citation>
    <scope>NUCLEOTIDE SEQUENCE [LARGE SCALE GENOMIC DNA]</scope>
    <source>
        <strain evidence="2">FI-OER-3-3</strain>
        <strain evidence="3">IL-G-3</strain>
    </source>
</reference>